<keyword evidence="2" id="KW-1185">Reference proteome</keyword>
<evidence type="ECO:0000313" key="1">
    <source>
        <dbReference type="EMBL" id="KGR78940.1"/>
    </source>
</evidence>
<dbReference type="Gene3D" id="4.10.280.10">
    <property type="entry name" value="Helix-loop-helix DNA-binding domain"/>
    <property type="match status" value="1"/>
</dbReference>
<proteinExistence type="predicted"/>
<comment type="caution">
    <text evidence="1">The sequence shown here is derived from an EMBL/GenBank/DDBJ whole genome shotgun (WGS) entry which is preliminary data.</text>
</comment>
<sequence>MIMNKETLALLDLEDTIATLQNRMIDIGLTKGLTHPDTVKCSQELDIVLNHFQQLYSKRNACVGMN</sequence>
<dbReference type="EMBL" id="JPVO01000027">
    <property type="protein sequence ID" value="KGR78940.1"/>
    <property type="molecule type" value="Genomic_DNA"/>
</dbReference>
<evidence type="ECO:0000313" key="2">
    <source>
        <dbReference type="Proteomes" id="UP000030408"/>
    </source>
</evidence>
<name>A0A0A3I603_9BACL</name>
<accession>A0A0A3I603</accession>
<dbReference type="PANTHER" id="PTHR41263:SF1">
    <property type="entry name" value="ASPARTYL-PHOSPHATE PHOSPHATASE YISI"/>
    <property type="match status" value="1"/>
</dbReference>
<dbReference type="AlphaFoldDB" id="A0A0A3I603"/>
<dbReference type="Proteomes" id="UP000030408">
    <property type="component" value="Unassembled WGS sequence"/>
</dbReference>
<dbReference type="InterPro" id="IPR018540">
    <property type="entry name" value="Spo0E-like"/>
</dbReference>
<dbReference type="PANTHER" id="PTHR41263">
    <property type="entry name" value="ASPARTYL-PHOSPHATE PHOSPHATASE YISI"/>
    <property type="match status" value="1"/>
</dbReference>
<reference evidence="1 2" key="1">
    <citation type="submission" date="2014-02" db="EMBL/GenBank/DDBJ databases">
        <title>Draft genome sequence of Lysinibacillus sinduriensis JCM 15800.</title>
        <authorList>
            <person name="Zhang F."/>
            <person name="Wang G."/>
            <person name="Zhang L."/>
        </authorList>
    </citation>
    <scope>NUCLEOTIDE SEQUENCE [LARGE SCALE GENOMIC DNA]</scope>
    <source>
        <strain evidence="1 2">JCM 15800</strain>
    </source>
</reference>
<dbReference type="SUPFAM" id="SSF140500">
    <property type="entry name" value="BAS1536-like"/>
    <property type="match status" value="1"/>
</dbReference>
<dbReference type="GO" id="GO:0043937">
    <property type="term" value="P:regulation of sporulation"/>
    <property type="evidence" value="ECO:0007669"/>
    <property type="project" value="InterPro"/>
</dbReference>
<dbReference type="InterPro" id="IPR053028">
    <property type="entry name" value="Spo0E-like_phosphatase"/>
</dbReference>
<gene>
    <name evidence="1" type="ORF">CD33_00675</name>
</gene>
<evidence type="ECO:0008006" key="3">
    <source>
        <dbReference type="Google" id="ProtNLM"/>
    </source>
</evidence>
<dbReference type="InterPro" id="IPR037208">
    <property type="entry name" value="Spo0E-like_sf"/>
</dbReference>
<dbReference type="GO" id="GO:0046983">
    <property type="term" value="F:protein dimerization activity"/>
    <property type="evidence" value="ECO:0007669"/>
    <property type="project" value="InterPro"/>
</dbReference>
<dbReference type="Pfam" id="PF09388">
    <property type="entry name" value="SpoOE-like"/>
    <property type="match status" value="1"/>
</dbReference>
<protein>
    <recommendedName>
        <fullName evidence="3">Sporulation protein Spo0E</fullName>
    </recommendedName>
</protein>
<dbReference type="RefSeq" id="WP_036197153.1">
    <property type="nucleotide sequence ID" value="NZ_AVCY01000029.1"/>
</dbReference>
<organism evidence="1 2">
    <name type="scientific">Ureibacillus sinduriensis BLB-1 = JCM 15800</name>
    <dbReference type="NCBI Taxonomy" id="1384057"/>
    <lineage>
        <taxon>Bacteria</taxon>
        <taxon>Bacillati</taxon>
        <taxon>Bacillota</taxon>
        <taxon>Bacilli</taxon>
        <taxon>Bacillales</taxon>
        <taxon>Caryophanaceae</taxon>
        <taxon>Ureibacillus</taxon>
    </lineage>
</organism>
<dbReference type="InterPro" id="IPR036638">
    <property type="entry name" value="HLH_DNA-bd_sf"/>
</dbReference>